<dbReference type="Proteomes" id="UP000754710">
    <property type="component" value="Unassembled WGS sequence"/>
</dbReference>
<evidence type="ECO:0000313" key="3">
    <source>
        <dbReference type="Proteomes" id="UP000754710"/>
    </source>
</evidence>
<dbReference type="EMBL" id="JAIEZQ010000002">
    <property type="protein sequence ID" value="MBY9075295.1"/>
    <property type="molecule type" value="Genomic_DNA"/>
</dbReference>
<evidence type="ECO:0000313" key="2">
    <source>
        <dbReference type="EMBL" id="MBY9075295.1"/>
    </source>
</evidence>
<proteinExistence type="predicted"/>
<keyword evidence="3" id="KW-1185">Reference proteome</keyword>
<dbReference type="RefSeq" id="WP_221025059.1">
    <property type="nucleotide sequence ID" value="NZ_JAIEZQ010000002.1"/>
</dbReference>
<organism evidence="2 3">
    <name type="scientific">Nocardioides jiangsuensis</name>
    <dbReference type="NCBI Taxonomy" id="2866161"/>
    <lineage>
        <taxon>Bacteria</taxon>
        <taxon>Bacillati</taxon>
        <taxon>Actinomycetota</taxon>
        <taxon>Actinomycetes</taxon>
        <taxon>Propionibacteriales</taxon>
        <taxon>Nocardioidaceae</taxon>
        <taxon>Nocardioides</taxon>
    </lineage>
</organism>
<evidence type="ECO:0000259" key="1">
    <source>
        <dbReference type="Pfam" id="PF08044"/>
    </source>
</evidence>
<dbReference type="InterPro" id="IPR012551">
    <property type="entry name" value="DUF1707_SHOCT-like"/>
</dbReference>
<accession>A0ABS7RN34</accession>
<dbReference type="PANTHER" id="PTHR40763:SF4">
    <property type="entry name" value="DUF1707 DOMAIN-CONTAINING PROTEIN"/>
    <property type="match status" value="1"/>
</dbReference>
<feature type="domain" description="DUF1707" evidence="1">
    <location>
        <begin position="9"/>
        <end position="61"/>
    </location>
</feature>
<dbReference type="PANTHER" id="PTHR40763">
    <property type="entry name" value="MEMBRANE PROTEIN-RELATED"/>
    <property type="match status" value="1"/>
</dbReference>
<protein>
    <submittedName>
        <fullName evidence="2">DUF1707 domain-containing protein</fullName>
    </submittedName>
</protein>
<reference evidence="2 3" key="1">
    <citation type="submission" date="2021-08" db="EMBL/GenBank/DDBJ databases">
        <title>Nocardioides bacterium WL0053 sp. nov., isolated from the sediment.</title>
        <authorList>
            <person name="Wang L."/>
            <person name="Zhang D."/>
            <person name="Zhang A."/>
        </authorList>
    </citation>
    <scope>NUCLEOTIDE SEQUENCE [LARGE SCALE GENOMIC DNA]</scope>
    <source>
        <strain evidence="2 3">WL0053</strain>
    </source>
</reference>
<name>A0ABS7RN34_9ACTN</name>
<dbReference type="Pfam" id="PF08044">
    <property type="entry name" value="DUF1707"/>
    <property type="match status" value="1"/>
</dbReference>
<gene>
    <name evidence="2" type="ORF">K1X13_10740</name>
</gene>
<comment type="caution">
    <text evidence="2">The sequence shown here is derived from an EMBL/GenBank/DDBJ whole genome shotgun (WGS) entry which is preliminary data.</text>
</comment>
<sequence>MERRDPAQLRVSDHDRHQVAELLRQAAGEGRLDLDELDERLEAAYSAKTYADLVPITADLPVRPTDHPAVPQGVPLGQPLVPAATYTTSVSFLGDCTRRGVWRVPAEHTAFSMMGGVTLDLREAQLEARETTITAVAIMAGIDIVVNARTQVIVEGIGVMGDFSQTRDRVPAEITPDSPVVRVKGFALMAGVSVQRKAMPGESRRRIGWKA</sequence>